<comment type="caution">
    <text evidence="2">The sequence shown here is derived from an EMBL/GenBank/DDBJ whole genome shotgun (WGS) entry which is preliminary data.</text>
</comment>
<dbReference type="Proteomes" id="UP000327148">
    <property type="component" value="Unassembled WGS sequence"/>
</dbReference>
<accession>A0A5N1GN76</accession>
<dbReference type="Gene3D" id="3.20.20.190">
    <property type="entry name" value="Phosphatidylinositol (PI) phosphodiesterase"/>
    <property type="match status" value="1"/>
</dbReference>
<name>A0A5N1GN76_9LACT</name>
<dbReference type="CDD" id="cd08566">
    <property type="entry name" value="GDPD_AtGDE_like"/>
    <property type="match status" value="1"/>
</dbReference>
<dbReference type="GO" id="GO:0006629">
    <property type="term" value="P:lipid metabolic process"/>
    <property type="evidence" value="ECO:0007669"/>
    <property type="project" value="InterPro"/>
</dbReference>
<dbReference type="AlphaFoldDB" id="A0A5N1GN76"/>
<proteinExistence type="predicted"/>
<dbReference type="SUPFAM" id="SSF51695">
    <property type="entry name" value="PLC-like phosphodiesterases"/>
    <property type="match status" value="1"/>
</dbReference>
<dbReference type="EMBL" id="VYWO01000001">
    <property type="protein sequence ID" value="KAA9301776.1"/>
    <property type="molecule type" value="Genomic_DNA"/>
</dbReference>
<evidence type="ECO:0000313" key="3">
    <source>
        <dbReference type="Proteomes" id="UP000327148"/>
    </source>
</evidence>
<dbReference type="Pfam" id="PF03009">
    <property type="entry name" value="GDPD"/>
    <property type="match status" value="1"/>
</dbReference>
<dbReference type="PROSITE" id="PS51704">
    <property type="entry name" value="GP_PDE"/>
    <property type="match status" value="1"/>
</dbReference>
<reference evidence="2 3" key="1">
    <citation type="submission" date="2019-09" db="EMBL/GenBank/DDBJ databases">
        <title>Draft genome sequence assemblies of isolates from the urinary tract.</title>
        <authorList>
            <person name="Mores C.R."/>
            <person name="Putonti C."/>
            <person name="Wolfe A.J."/>
        </authorList>
    </citation>
    <scope>NUCLEOTIDE SEQUENCE [LARGE SCALE GENOMIC DNA]</scope>
    <source>
        <strain evidence="2 3">UMB623</strain>
    </source>
</reference>
<evidence type="ECO:0000259" key="1">
    <source>
        <dbReference type="PROSITE" id="PS51704"/>
    </source>
</evidence>
<evidence type="ECO:0000313" key="2">
    <source>
        <dbReference type="EMBL" id="KAA9301776.1"/>
    </source>
</evidence>
<sequence length="298" mass="33968">MDEVPTVQWEERSKMKAAPENKFSDCLQSRDFLIMAHRGFWGGNVIQNTRQAAILAKRAGADVIEIDVCRSSDGVYYLFHNENEPALLGMMGRDFSELPASLIDQLEYINSVGDPSGFYPERLADFLAWLPEDYLVNIDRAWAYFRDDAFIGLIQDSGKADQLLFKSQVEAGPLEALNQLDEPLNYMAIIQKRDQLAELSQYDQVRLVGLELIVKGEANDLVDPDWRQDLLAKNYLLTVNSEKLGKQPHLYLELSDESALLSEAGYGDWEDMVQHGSNAFITDWPNFMADFRRQRQGM</sequence>
<dbReference type="GO" id="GO:0008081">
    <property type="term" value="F:phosphoric diester hydrolase activity"/>
    <property type="evidence" value="ECO:0007669"/>
    <property type="project" value="InterPro"/>
</dbReference>
<organism evidence="2 3">
    <name type="scientific">Aerococcus sanguinicola</name>
    <dbReference type="NCBI Taxonomy" id="119206"/>
    <lineage>
        <taxon>Bacteria</taxon>
        <taxon>Bacillati</taxon>
        <taxon>Bacillota</taxon>
        <taxon>Bacilli</taxon>
        <taxon>Lactobacillales</taxon>
        <taxon>Aerococcaceae</taxon>
        <taxon>Aerococcus</taxon>
    </lineage>
</organism>
<feature type="domain" description="GP-PDE" evidence="1">
    <location>
        <begin position="32"/>
        <end position="298"/>
    </location>
</feature>
<dbReference type="InterPro" id="IPR030395">
    <property type="entry name" value="GP_PDE_dom"/>
</dbReference>
<protein>
    <submittedName>
        <fullName evidence="2">Glycerophosphodiester phosphodiesterase family protein</fullName>
    </submittedName>
</protein>
<gene>
    <name evidence="2" type="ORF">F6I03_00805</name>
</gene>
<dbReference type="InterPro" id="IPR017946">
    <property type="entry name" value="PLC-like_Pdiesterase_TIM-brl"/>
</dbReference>